<dbReference type="AlphaFoldDB" id="A0A8J1TBH0"/>
<evidence type="ECO:0000313" key="3">
    <source>
        <dbReference type="EMBL" id="CAH1800041.1"/>
    </source>
</evidence>
<feature type="compositionally biased region" description="Basic and acidic residues" evidence="2">
    <location>
        <begin position="94"/>
        <end position="107"/>
    </location>
</feature>
<sequence>MADELKNEGDSEYEDSSEEDELNNLGDTAEETPSHKETEGEKKTDTDTEQNDVTKKVESLDLSKFNKKTFKTTLPNLLTQYGFEEEVPYHIKKERERRMREKSESRQRPASRKLMTPFGGDDDDIREKEKQEHYLNVLDETHKIRDIYYKKYMSMLNKKIEKQRESIQKKTDSLVNKIKLAEEADKLRSHKVQKRHQAHKLNHDSTYLKSMHQTKAWKILQLEEKLKNQGKLRTQTDIDAFWKNIQKPEVYRSYFVKKPAVAVTDSDSVDNVDGSARDTCTSTHIEDKRRVLQSHSVVTDTVEEERPMSREQQLWAITQQFQSQYKGGLNPTLKARAAGFALDKLCPTVEMPDLACNRLQLGEKPPDPDEMIAKMEARQRDRERKYFVKRLRKMHQHAMSNTASSLRILDKHAAQAELSAAMDMDNTSLRELTREGTFEPFIVNQSGLKEEPLSPSWHKYLAAEHTMLSSQGRAESLGSLKESTHSGSSAYSKRTDASHELQLQKEAEALIEKRSPSPIQAIPLTMPEVKANAKLMEPKCISTNWTNYLGAGKSLFAKT</sequence>
<gene>
    <name evidence="3" type="ORF">OFUS_LOCUS23979</name>
</gene>
<reference evidence="3" key="1">
    <citation type="submission" date="2022-03" db="EMBL/GenBank/DDBJ databases">
        <authorList>
            <person name="Martin C."/>
        </authorList>
    </citation>
    <scope>NUCLEOTIDE SEQUENCE</scope>
</reference>
<keyword evidence="1" id="KW-0175">Coiled coil</keyword>
<accession>A0A8J1TBH0</accession>
<name>A0A8J1TBH0_OWEFU</name>
<evidence type="ECO:0000256" key="2">
    <source>
        <dbReference type="SAM" id="MobiDB-lite"/>
    </source>
</evidence>
<dbReference type="EMBL" id="CAIIXF020000011">
    <property type="protein sequence ID" value="CAH1800041.1"/>
    <property type="molecule type" value="Genomic_DNA"/>
</dbReference>
<dbReference type="Proteomes" id="UP000749559">
    <property type="component" value="Unassembled WGS sequence"/>
</dbReference>
<feature type="region of interest" description="Disordered" evidence="2">
    <location>
        <begin position="94"/>
        <end position="124"/>
    </location>
</feature>
<organism evidence="3 4">
    <name type="scientific">Owenia fusiformis</name>
    <name type="common">Polychaete worm</name>
    <dbReference type="NCBI Taxonomy" id="6347"/>
    <lineage>
        <taxon>Eukaryota</taxon>
        <taxon>Metazoa</taxon>
        <taxon>Spiralia</taxon>
        <taxon>Lophotrochozoa</taxon>
        <taxon>Annelida</taxon>
        <taxon>Polychaeta</taxon>
        <taxon>Sedentaria</taxon>
        <taxon>Canalipalpata</taxon>
        <taxon>Sabellida</taxon>
        <taxon>Oweniida</taxon>
        <taxon>Oweniidae</taxon>
        <taxon>Owenia</taxon>
    </lineage>
</organism>
<keyword evidence="4" id="KW-1185">Reference proteome</keyword>
<evidence type="ECO:0000256" key="1">
    <source>
        <dbReference type="SAM" id="Coils"/>
    </source>
</evidence>
<feature type="compositionally biased region" description="Basic and acidic residues" evidence="2">
    <location>
        <begin position="32"/>
        <end position="57"/>
    </location>
</feature>
<proteinExistence type="predicted"/>
<feature type="compositionally biased region" description="Acidic residues" evidence="2">
    <location>
        <begin position="10"/>
        <end position="22"/>
    </location>
</feature>
<comment type="caution">
    <text evidence="3">The sequence shown here is derived from an EMBL/GenBank/DDBJ whole genome shotgun (WGS) entry which is preliminary data.</text>
</comment>
<feature type="region of interest" description="Disordered" evidence="2">
    <location>
        <begin position="472"/>
        <end position="498"/>
    </location>
</feature>
<protein>
    <submittedName>
        <fullName evidence="3">Uncharacterized protein</fullName>
    </submittedName>
</protein>
<evidence type="ECO:0000313" key="4">
    <source>
        <dbReference type="Proteomes" id="UP000749559"/>
    </source>
</evidence>
<feature type="region of interest" description="Disordered" evidence="2">
    <location>
        <begin position="1"/>
        <end position="57"/>
    </location>
</feature>
<dbReference type="OrthoDB" id="6131651at2759"/>
<feature type="coiled-coil region" evidence="1">
    <location>
        <begin position="157"/>
        <end position="184"/>
    </location>
</feature>